<proteinExistence type="predicted"/>
<reference evidence="2" key="1">
    <citation type="journal article" date="2019" name="Int. J. Syst. Evol. Microbiol.">
        <title>The Global Catalogue of Microorganisms (GCM) 10K type strain sequencing project: providing services to taxonomists for standard genome sequencing and annotation.</title>
        <authorList>
            <consortium name="The Broad Institute Genomics Platform"/>
            <consortium name="The Broad Institute Genome Sequencing Center for Infectious Disease"/>
            <person name="Wu L."/>
            <person name="Ma J."/>
        </authorList>
    </citation>
    <scope>NUCLEOTIDE SEQUENCE [LARGE SCALE GENOMIC DNA]</scope>
    <source>
        <strain evidence="2">CCUG 54527</strain>
    </source>
</reference>
<name>A0ABW1L2W2_9BACL</name>
<sequence length="87" mass="10772">MLSIQIDQNQLDSIIREELQSRLKRLEHRHTFWDMNELVKQTNMSEPFIKEQFFFDERFPKFKVGRKWLFPAKEAEDFLLLWIKERG</sequence>
<dbReference type="EMBL" id="JBHSRI010000002">
    <property type="protein sequence ID" value="MFC6038395.1"/>
    <property type="molecule type" value="Genomic_DNA"/>
</dbReference>
<evidence type="ECO:0000313" key="2">
    <source>
        <dbReference type="Proteomes" id="UP001596170"/>
    </source>
</evidence>
<organism evidence="1 2">
    <name type="scientific">Paenisporosarcina macmurdoensis</name>
    <dbReference type="NCBI Taxonomy" id="212659"/>
    <lineage>
        <taxon>Bacteria</taxon>
        <taxon>Bacillati</taxon>
        <taxon>Bacillota</taxon>
        <taxon>Bacilli</taxon>
        <taxon>Bacillales</taxon>
        <taxon>Caryophanaceae</taxon>
        <taxon>Paenisporosarcina</taxon>
    </lineage>
</organism>
<dbReference type="RefSeq" id="WP_377732411.1">
    <property type="nucleotide sequence ID" value="NZ_JBHSRI010000002.1"/>
</dbReference>
<dbReference type="Proteomes" id="UP001596170">
    <property type="component" value="Unassembled WGS sequence"/>
</dbReference>
<evidence type="ECO:0000313" key="1">
    <source>
        <dbReference type="EMBL" id="MFC6038395.1"/>
    </source>
</evidence>
<keyword evidence="2" id="KW-1185">Reference proteome</keyword>
<accession>A0ABW1L2W2</accession>
<comment type="caution">
    <text evidence="1">The sequence shown here is derived from an EMBL/GenBank/DDBJ whole genome shotgun (WGS) entry which is preliminary data.</text>
</comment>
<gene>
    <name evidence="1" type="ORF">ACFPYN_02900</name>
</gene>
<protein>
    <submittedName>
        <fullName evidence="1">Group-specific protein</fullName>
    </submittedName>
</protein>